<feature type="domain" description="ABC transporter" evidence="13">
    <location>
        <begin position="4"/>
        <end position="251"/>
    </location>
</feature>
<evidence type="ECO:0000256" key="3">
    <source>
        <dbReference type="ARBA" id="ARBA00022741"/>
    </source>
</evidence>
<keyword evidence="1 11" id="KW-0963">Cytoplasm</keyword>
<dbReference type="GO" id="GO:0016887">
    <property type="term" value="F:ATP hydrolysis activity"/>
    <property type="evidence" value="ECO:0007669"/>
    <property type="project" value="UniProtKB-UniRule"/>
</dbReference>
<dbReference type="GO" id="GO:0043022">
    <property type="term" value="F:ribosome binding"/>
    <property type="evidence" value="ECO:0007669"/>
    <property type="project" value="UniProtKB-UniRule"/>
</dbReference>
<dbReference type="InterPro" id="IPR043686">
    <property type="entry name" value="Uup"/>
</dbReference>
<comment type="function">
    <text evidence="11">Probably plays a role in ribosome assembly or function. May be involved in resolution of branched DNA intermediates that result from template switching in postreplication gaps. Binds DNA and has ATPase activity.</text>
</comment>
<evidence type="ECO:0000313" key="14">
    <source>
        <dbReference type="EMBL" id="BBL69836.1"/>
    </source>
</evidence>
<sequence>MVQLRLAKISIAFGVHPLLHEADFQLDKGERVGLIGRNGEGKSTFLKILSGQQPPDSGEVWRQPGLRLAFLEQTPDLPANATIYEAVAGALGEIGERLSRYHHLLAEGLEAQGAMAELGQVQQWLDAHDGWSLQQRVDAVLSRLDLPADKAVAALSGGWQRRVDLARSLVLNPDVLLLDEPTNHLDLEAIAWLEEQLLQFPGAVVFITHDRAFLQKLATRIVDLDRGNLTSWPGDYNDYLLKKAAALEEEANNNALFDKKLAEEEVWIRQGIKARRTRNEGRVRALKKLRVERSQRRERQGTAKMALDRGEESGRKVIEATDVSIAFGGRPIIRDFSTTILRGDRVGLIGPNGAGKSTLLKLLLKQLEPDSGQVEHGTRLSIAYFDQLRDQLDPEQTVAEVVGDGRDWVAVGDRKVHVMSYLGDFLFSAARARSPIRSLSGGEKNRALLARLFSRPANLLVMDEPTNDLDLESLDLLEDLLSSYDGTLLLVSHDRAFLDGVVTQSLVFEGDGVVSEYVGGYSDWQAQRKTAPTAKPEKKEAAPEPAAKPQPAARKKLSYKDQRELEQLPGLIEELETRHGELSALVNSGDLYRQERAQVDAALAEYAEVEAKLAAAYARWEELDALQAAAS</sequence>
<feature type="region of interest" description="Disordered" evidence="12">
    <location>
        <begin position="527"/>
        <end position="558"/>
    </location>
</feature>
<feature type="binding site" evidence="11">
    <location>
        <begin position="350"/>
        <end position="357"/>
    </location>
    <ligand>
        <name>ATP</name>
        <dbReference type="ChEBI" id="CHEBI:30616"/>
        <label>2</label>
    </ligand>
</feature>
<organism evidence="14 15">
    <name type="scientific">Methylogaea oryzae</name>
    <dbReference type="NCBI Taxonomy" id="1295382"/>
    <lineage>
        <taxon>Bacteria</taxon>
        <taxon>Pseudomonadati</taxon>
        <taxon>Pseudomonadota</taxon>
        <taxon>Gammaproteobacteria</taxon>
        <taxon>Methylococcales</taxon>
        <taxon>Methylococcaceae</taxon>
        <taxon>Methylogaea</taxon>
    </lineage>
</organism>
<dbReference type="SMART" id="SM00382">
    <property type="entry name" value="AAA"/>
    <property type="match status" value="2"/>
</dbReference>
<evidence type="ECO:0000256" key="10">
    <source>
        <dbReference type="ARBA" id="ARBA00061478"/>
    </source>
</evidence>
<comment type="catalytic activity">
    <reaction evidence="9 11">
        <text>ATP + H2O = ADP + phosphate + H(+)</text>
        <dbReference type="Rhea" id="RHEA:13065"/>
        <dbReference type="ChEBI" id="CHEBI:15377"/>
        <dbReference type="ChEBI" id="CHEBI:15378"/>
        <dbReference type="ChEBI" id="CHEBI:30616"/>
        <dbReference type="ChEBI" id="CHEBI:43474"/>
        <dbReference type="ChEBI" id="CHEBI:456216"/>
    </reaction>
</comment>
<evidence type="ECO:0000256" key="7">
    <source>
        <dbReference type="ARBA" id="ARBA00023125"/>
    </source>
</evidence>
<dbReference type="PANTHER" id="PTHR42855">
    <property type="entry name" value="ABC TRANSPORTER ATP-BINDING SUBUNIT"/>
    <property type="match status" value="1"/>
</dbReference>
<protein>
    <recommendedName>
        <fullName evidence="11">ATP-binding protein Uup</fullName>
        <ecNumber evidence="11">3.6.1.-</ecNumber>
    </recommendedName>
</protein>
<evidence type="ECO:0000256" key="2">
    <source>
        <dbReference type="ARBA" id="ARBA00022737"/>
    </source>
</evidence>
<dbReference type="CDD" id="cd03221">
    <property type="entry name" value="ABCF_EF-3"/>
    <property type="match status" value="2"/>
</dbReference>
<dbReference type="GO" id="GO:0005524">
    <property type="term" value="F:ATP binding"/>
    <property type="evidence" value="ECO:0007669"/>
    <property type="project" value="UniProtKB-UniRule"/>
</dbReference>
<keyword evidence="3 11" id="KW-0547">Nucleotide-binding</keyword>
<dbReference type="PROSITE" id="PS00211">
    <property type="entry name" value="ABC_TRANSPORTER_1"/>
    <property type="match status" value="2"/>
</dbReference>
<dbReference type="InterPro" id="IPR032524">
    <property type="entry name" value="ABC_tran_C"/>
</dbReference>
<dbReference type="InterPro" id="IPR003593">
    <property type="entry name" value="AAA+_ATPase"/>
</dbReference>
<dbReference type="FunFam" id="3.40.50.300:FF:000011">
    <property type="entry name" value="Putative ABC transporter ATP-binding component"/>
    <property type="match status" value="1"/>
</dbReference>
<dbReference type="InterPro" id="IPR051309">
    <property type="entry name" value="ABCF_ATPase"/>
</dbReference>
<proteinExistence type="inferred from homology"/>
<feature type="binding site" evidence="11">
    <location>
        <begin position="36"/>
        <end position="43"/>
    </location>
    <ligand>
        <name>ATP</name>
        <dbReference type="ChEBI" id="CHEBI:30616"/>
        <label>1</label>
    </ligand>
</feature>
<dbReference type="KEGG" id="moz:MoryE10_04420"/>
<dbReference type="FunFam" id="3.40.50.300:FF:000309">
    <property type="entry name" value="ABC transporter ATP-binding protein"/>
    <property type="match status" value="1"/>
</dbReference>
<feature type="compositionally biased region" description="Low complexity" evidence="12">
    <location>
        <begin position="543"/>
        <end position="552"/>
    </location>
</feature>
<evidence type="ECO:0000256" key="6">
    <source>
        <dbReference type="ARBA" id="ARBA00022840"/>
    </source>
</evidence>
<keyword evidence="15" id="KW-1185">Reference proteome</keyword>
<dbReference type="Pfam" id="PF00005">
    <property type="entry name" value="ABC_tran"/>
    <property type="match status" value="2"/>
</dbReference>
<name>A0A8D5AH26_9GAMM</name>
<dbReference type="AlphaFoldDB" id="A0A8D5AH26"/>
<gene>
    <name evidence="11" type="primary">uup</name>
    <name evidence="14" type="ORF">MoryE10_04420</name>
</gene>
<comment type="subcellular location">
    <subcellularLocation>
        <location evidence="11">Cytoplasm</location>
    </subcellularLocation>
    <text evidence="11">Associates with ribosomes.</text>
</comment>
<dbReference type="HAMAP" id="MF_00848">
    <property type="entry name" value="Uup"/>
    <property type="match status" value="1"/>
</dbReference>
<evidence type="ECO:0000256" key="5">
    <source>
        <dbReference type="ARBA" id="ARBA00022801"/>
    </source>
</evidence>
<evidence type="ECO:0000313" key="15">
    <source>
        <dbReference type="Proteomes" id="UP000824988"/>
    </source>
</evidence>
<reference evidence="14" key="1">
    <citation type="submission" date="2019-06" db="EMBL/GenBank/DDBJ databases">
        <title>Complete genome sequence of Methylogaea oryzae strain JCM16910.</title>
        <authorList>
            <person name="Asakawa S."/>
        </authorList>
    </citation>
    <scope>NUCLEOTIDE SEQUENCE</scope>
    <source>
        <strain evidence="14">E10</strain>
    </source>
</reference>
<dbReference type="GO" id="GO:0006281">
    <property type="term" value="P:DNA repair"/>
    <property type="evidence" value="ECO:0007669"/>
    <property type="project" value="UniProtKB-KW"/>
</dbReference>
<dbReference type="Proteomes" id="UP000824988">
    <property type="component" value="Chromosome"/>
</dbReference>
<dbReference type="EMBL" id="AP019782">
    <property type="protein sequence ID" value="BBL69836.1"/>
    <property type="molecule type" value="Genomic_DNA"/>
</dbReference>
<evidence type="ECO:0000259" key="13">
    <source>
        <dbReference type="PROSITE" id="PS50893"/>
    </source>
</evidence>
<keyword evidence="11" id="KW-0175">Coiled coil</keyword>
<dbReference type="PROSITE" id="PS50893">
    <property type="entry name" value="ABC_TRANSPORTER_2"/>
    <property type="match status" value="2"/>
</dbReference>
<dbReference type="InterPro" id="IPR017871">
    <property type="entry name" value="ABC_transporter-like_CS"/>
</dbReference>
<dbReference type="RefSeq" id="WP_221048069.1">
    <property type="nucleotide sequence ID" value="NZ_AP019782.1"/>
</dbReference>
<dbReference type="EC" id="3.6.1.-" evidence="11"/>
<accession>A0A8D5AH26</accession>
<dbReference type="GO" id="GO:0003677">
    <property type="term" value="F:DNA binding"/>
    <property type="evidence" value="ECO:0007669"/>
    <property type="project" value="UniProtKB-UniRule"/>
</dbReference>
<evidence type="ECO:0000256" key="11">
    <source>
        <dbReference type="HAMAP-Rule" id="MF_00848"/>
    </source>
</evidence>
<keyword evidence="2 11" id="KW-0677">Repeat</keyword>
<feature type="domain" description="ABC transporter" evidence="13">
    <location>
        <begin position="318"/>
        <end position="536"/>
    </location>
</feature>
<keyword evidence="7 11" id="KW-0238">DNA-binding</keyword>
<dbReference type="PANTHER" id="PTHR42855:SF1">
    <property type="entry name" value="ABC TRANSPORTER DOMAIN-CONTAINING PROTEIN"/>
    <property type="match status" value="1"/>
</dbReference>
<evidence type="ECO:0000256" key="1">
    <source>
        <dbReference type="ARBA" id="ARBA00022490"/>
    </source>
</evidence>
<keyword evidence="6 11" id="KW-0067">ATP-binding</keyword>
<dbReference type="Pfam" id="PF16326">
    <property type="entry name" value="ABC_tran_CTD"/>
    <property type="match status" value="1"/>
</dbReference>
<dbReference type="Pfam" id="PF12848">
    <property type="entry name" value="ABC_tran_Xtn"/>
    <property type="match status" value="1"/>
</dbReference>
<keyword evidence="5 11" id="KW-0378">Hydrolase</keyword>
<evidence type="ECO:0000256" key="8">
    <source>
        <dbReference type="ARBA" id="ARBA00023204"/>
    </source>
</evidence>
<comment type="similarity">
    <text evidence="10 11">Belongs to the ABC transporter superfamily. ABCF family. Uup subfamily.</text>
</comment>
<evidence type="ECO:0000256" key="9">
    <source>
        <dbReference type="ARBA" id="ARBA00049360"/>
    </source>
</evidence>
<evidence type="ECO:0000256" key="4">
    <source>
        <dbReference type="ARBA" id="ARBA00022763"/>
    </source>
</evidence>
<dbReference type="InterPro" id="IPR003439">
    <property type="entry name" value="ABC_transporter-like_ATP-bd"/>
</dbReference>
<keyword evidence="8 11" id="KW-0234">DNA repair</keyword>
<dbReference type="InterPro" id="IPR032781">
    <property type="entry name" value="ABC_tran_Xtn"/>
</dbReference>
<feature type="coiled-coil region" evidence="11">
    <location>
        <begin position="592"/>
        <end position="619"/>
    </location>
</feature>
<evidence type="ECO:0000256" key="12">
    <source>
        <dbReference type="SAM" id="MobiDB-lite"/>
    </source>
</evidence>
<dbReference type="GO" id="GO:0005737">
    <property type="term" value="C:cytoplasm"/>
    <property type="evidence" value="ECO:0007669"/>
    <property type="project" value="UniProtKB-SubCell"/>
</dbReference>
<keyword evidence="4 11" id="KW-0227">DNA damage</keyword>